<reference evidence="1 2" key="1">
    <citation type="submission" date="2022-06" db="EMBL/GenBank/DDBJ databases">
        <title>Paraconexibacter antarcticus.</title>
        <authorList>
            <person name="Kim C.S."/>
        </authorList>
    </citation>
    <scope>NUCLEOTIDE SEQUENCE [LARGE SCALE GENOMIC DNA]</scope>
    <source>
        <strain evidence="1 2">02-257</strain>
    </source>
</reference>
<dbReference type="RefSeq" id="WP_254573314.1">
    <property type="nucleotide sequence ID" value="NZ_CP098502.1"/>
</dbReference>
<gene>
    <name evidence="1" type="ORF">NBH00_10635</name>
</gene>
<name>A0ABY5DZK6_9ACTN</name>
<keyword evidence="2" id="KW-1185">Reference proteome</keyword>
<dbReference type="Proteomes" id="UP001056035">
    <property type="component" value="Chromosome"/>
</dbReference>
<proteinExistence type="predicted"/>
<dbReference type="EMBL" id="CP098502">
    <property type="protein sequence ID" value="UTI66646.1"/>
    <property type="molecule type" value="Genomic_DNA"/>
</dbReference>
<organism evidence="1 2">
    <name type="scientific">Paraconexibacter antarcticus</name>
    <dbReference type="NCBI Taxonomy" id="2949664"/>
    <lineage>
        <taxon>Bacteria</taxon>
        <taxon>Bacillati</taxon>
        <taxon>Actinomycetota</taxon>
        <taxon>Thermoleophilia</taxon>
        <taxon>Solirubrobacterales</taxon>
        <taxon>Paraconexibacteraceae</taxon>
        <taxon>Paraconexibacter</taxon>
    </lineage>
</organism>
<protein>
    <submittedName>
        <fullName evidence="1">Glycosyltransferase</fullName>
    </submittedName>
</protein>
<evidence type="ECO:0000313" key="1">
    <source>
        <dbReference type="EMBL" id="UTI66646.1"/>
    </source>
</evidence>
<accession>A0ABY5DZK6</accession>
<sequence length="381" mass="41672">MARLIAVEDLVGPSVLGRGGHAMHVLQILEGLRRLGHDVLFLEYFEEPPTPEAVATFHTLVDGWWDPERAALLDAATGESHVGLSSSAVADFAARADGLLSLAAHYRAEPWPLLEDVRPRLLIEQDPGYTHLWAEDGEPVTIFGEHDVYFTVGMNVGTERSAIPTCGIDWHPLWPPVIPDWWPTGVPVVTDAFTTIAAWRDYGYLDFRGETLGPKVDEFERFLDLPQLASETIELALAIEDDDPDRPRLLERGWRLTDPAIVSTPERYRDYVAGSLGEFSCAKGGYVGTRSGWFSDRSACYLAAGRPVVLQSTGVEELLPTGLGIITVTTPEEAAAALRAVRGDYARHATAARELARTHFDAERLLAGALELAGLPRQGSG</sequence>
<evidence type="ECO:0000313" key="2">
    <source>
        <dbReference type="Proteomes" id="UP001056035"/>
    </source>
</evidence>